<evidence type="ECO:0000313" key="2">
    <source>
        <dbReference type="Proteomes" id="UP001234202"/>
    </source>
</evidence>
<dbReference type="Proteomes" id="UP001234202">
    <property type="component" value="Unassembled WGS sequence"/>
</dbReference>
<sequence length="169" mass="18308">MRGRTEEAVLESGPLPVSMEIKQIDQDGKYDVATLPNDEDIGEEVSKNAFLSKRTEAIMMTAICTALFVSLIFILNFCGFTSAAVLNVWLTDRLGFGMVILGGAIIQGVSFALVCWAPPFGLFVFAMYLNGLGTGLQDAQANGVITRFSNSDAKMQYIHAAYDKSTAAY</sequence>
<accession>A0ACC2XJI7</accession>
<reference evidence="1" key="1">
    <citation type="submission" date="2023-04" db="EMBL/GenBank/DDBJ databases">
        <title>Draft Genome sequencing of Naganishia species isolated from polar environments using Oxford Nanopore Technology.</title>
        <authorList>
            <person name="Leo P."/>
            <person name="Venkateswaran K."/>
        </authorList>
    </citation>
    <scope>NUCLEOTIDE SEQUENCE</scope>
    <source>
        <strain evidence="1">DBVPG 5303</strain>
    </source>
</reference>
<keyword evidence="2" id="KW-1185">Reference proteome</keyword>
<organism evidence="1 2">
    <name type="scientific">Naganishia onofrii</name>
    <dbReference type="NCBI Taxonomy" id="1851511"/>
    <lineage>
        <taxon>Eukaryota</taxon>
        <taxon>Fungi</taxon>
        <taxon>Dikarya</taxon>
        <taxon>Basidiomycota</taxon>
        <taxon>Agaricomycotina</taxon>
        <taxon>Tremellomycetes</taxon>
        <taxon>Filobasidiales</taxon>
        <taxon>Filobasidiaceae</taxon>
        <taxon>Naganishia</taxon>
    </lineage>
</organism>
<protein>
    <submittedName>
        <fullName evidence="1">Uncharacterized protein</fullName>
    </submittedName>
</protein>
<proteinExistence type="predicted"/>
<gene>
    <name evidence="1" type="ORF">QFC24_003574</name>
</gene>
<name>A0ACC2XJI7_9TREE</name>
<evidence type="ECO:0000313" key="1">
    <source>
        <dbReference type="EMBL" id="KAJ9123798.1"/>
    </source>
</evidence>
<comment type="caution">
    <text evidence="1">The sequence shown here is derived from an EMBL/GenBank/DDBJ whole genome shotgun (WGS) entry which is preliminary data.</text>
</comment>
<dbReference type="EMBL" id="JASBWV010000011">
    <property type="protein sequence ID" value="KAJ9123798.1"/>
    <property type="molecule type" value="Genomic_DNA"/>
</dbReference>